<dbReference type="SUPFAM" id="SSF55729">
    <property type="entry name" value="Acyl-CoA N-acyltransferases (Nat)"/>
    <property type="match status" value="1"/>
</dbReference>
<feature type="region of interest" description="Disordered" evidence="1">
    <location>
        <begin position="437"/>
        <end position="458"/>
    </location>
</feature>
<dbReference type="AlphaFoldDB" id="A0A6S7FGI8"/>
<dbReference type="Gene3D" id="3.90.980.20">
    <property type="match status" value="1"/>
</dbReference>
<protein>
    <submittedName>
        <fullName evidence="2">Cysteine-rich 2-binding</fullName>
    </submittedName>
</protein>
<dbReference type="PROSITE" id="PS01359">
    <property type="entry name" value="ZF_PHD_1"/>
    <property type="match status" value="1"/>
</dbReference>
<comment type="caution">
    <text evidence="2">The sequence shown here is derived from an EMBL/GenBank/DDBJ whole genome shotgun (WGS) entry which is preliminary data.</text>
</comment>
<feature type="compositionally biased region" description="Polar residues" evidence="1">
    <location>
        <begin position="332"/>
        <end position="342"/>
    </location>
</feature>
<dbReference type="InterPro" id="IPR011011">
    <property type="entry name" value="Znf_FYVE_PHD"/>
</dbReference>
<dbReference type="InterPro" id="IPR016181">
    <property type="entry name" value="Acyl_CoA_acyltransferase"/>
</dbReference>
<dbReference type="OrthoDB" id="4080456at2759"/>
<dbReference type="Pfam" id="PF00583">
    <property type="entry name" value="Acetyltransf_1"/>
    <property type="match status" value="1"/>
</dbReference>
<gene>
    <name evidence="2" type="ORF">PACLA_8A049117</name>
</gene>
<name>A0A6S7FGI8_PARCT</name>
<accession>A0A6S7FGI8</accession>
<dbReference type="EMBL" id="CACRXK020000127">
    <property type="protein sequence ID" value="CAB3978584.1"/>
    <property type="molecule type" value="Genomic_DNA"/>
</dbReference>
<dbReference type="SUPFAM" id="SSF57903">
    <property type="entry name" value="FYVE/PHD zinc finger"/>
    <property type="match status" value="1"/>
</dbReference>
<dbReference type="PANTHER" id="PTHR20916:SF26">
    <property type="entry name" value="CYSTEINE-RICH PROTEIN 2-BINDING PROTEIN"/>
    <property type="match status" value="1"/>
</dbReference>
<dbReference type="SMART" id="SM00249">
    <property type="entry name" value="PHD"/>
    <property type="match status" value="1"/>
</dbReference>
<keyword evidence="3" id="KW-1185">Reference proteome</keyword>
<dbReference type="PROSITE" id="PS51186">
    <property type="entry name" value="GNAT"/>
    <property type="match status" value="1"/>
</dbReference>
<dbReference type="GO" id="GO:0004402">
    <property type="term" value="F:histone acetyltransferase activity"/>
    <property type="evidence" value="ECO:0007669"/>
    <property type="project" value="TreeGrafter"/>
</dbReference>
<evidence type="ECO:0000313" key="3">
    <source>
        <dbReference type="Proteomes" id="UP001152795"/>
    </source>
</evidence>
<evidence type="ECO:0000256" key="1">
    <source>
        <dbReference type="SAM" id="MobiDB-lite"/>
    </source>
</evidence>
<dbReference type="PANTHER" id="PTHR20916">
    <property type="entry name" value="CYSTEINE AND GLYCINE-RICH PROTEIN 2 BINDING PROTEIN"/>
    <property type="match status" value="1"/>
</dbReference>
<dbReference type="InterPro" id="IPR019786">
    <property type="entry name" value="Zinc_finger_PHD-type_CS"/>
</dbReference>
<feature type="region of interest" description="Disordered" evidence="1">
    <location>
        <begin position="307"/>
        <end position="370"/>
    </location>
</feature>
<dbReference type="CDD" id="cd04301">
    <property type="entry name" value="NAT_SF"/>
    <property type="match status" value="1"/>
</dbReference>
<dbReference type="Gene3D" id="3.40.630.30">
    <property type="match status" value="1"/>
</dbReference>
<sequence length="696" mass="79219">MAFERCETVIPSTDEKDAVVCYCDKNITPSMLKCSKCQKLFHSTCLKNGRPSNFKGDIFFEFTCVKCSDTGKEESKRKSMNWLQVVYLALYNLICRGSGRKGYFRWKDDLCQFIEQNWNIFHADKKKTSSWCSTVAGTLSTNCPKIFKSGQKEFKEGGWWTLQEVLPPSEKPEVITPGFNLRRRKKGGHARTGEANKKRRVEILQNGGTAESAENHEAGKLVEMEKLKQSENMTERNGTQNSGVSETDIADQINTFLESNGDILELDIGDLGGMDEIFDNFDHTSAEESLLSSFTQVNDQVVDTKTETKLDECKQVPSAKQERVIVLDPKDLSSSQPSTSTMEDGKEVDSDNSDDDDEASQVKNLRTMQPHEERLLLEKLNKIDSPDPRARRLRGKLLLTRQKRQCGLPVFELDSVIEKSINTVSHYVVQNGECTSVLDPSSQNTEPQSEVASKPQRTTQVKHDRILDRFMMQPVSQKPVKQVSFLGRLIGCNPSAVNRTVTSPYTSRLLKPFICRDFEATPVKLKLLKEICSWFQTKYPNQELPPVVFGSIDYCYVQPHHIPGVNALCREFFWPGIDLSECLQYPDFTCVVLYKKLIIGCAFMVPDVKCNEAYISFVVVHPDWRRAGIGSFMIYHLIQTCLGKDVTLHVSANNPAMLLYQKFGFKPERFVVGFYDRYYPSDGEHSRHAFFLRLQR</sequence>
<reference evidence="2" key="1">
    <citation type="submission" date="2020-04" db="EMBL/GenBank/DDBJ databases">
        <authorList>
            <person name="Alioto T."/>
            <person name="Alioto T."/>
            <person name="Gomez Garrido J."/>
        </authorList>
    </citation>
    <scope>NUCLEOTIDE SEQUENCE</scope>
    <source>
        <strain evidence="2">A484AB</strain>
    </source>
</reference>
<dbReference type="InterPro" id="IPR001965">
    <property type="entry name" value="Znf_PHD"/>
</dbReference>
<evidence type="ECO:0000313" key="2">
    <source>
        <dbReference type="EMBL" id="CAB3978584.1"/>
    </source>
</evidence>
<feature type="compositionally biased region" description="Acidic residues" evidence="1">
    <location>
        <begin position="350"/>
        <end position="359"/>
    </location>
</feature>
<dbReference type="FunFam" id="3.40.630.30:FF:000013">
    <property type="entry name" value="cysteine-rich protein 2-binding protein-like"/>
    <property type="match status" value="1"/>
</dbReference>
<proteinExistence type="predicted"/>
<feature type="compositionally biased region" description="Basic and acidic residues" evidence="1">
    <location>
        <begin position="307"/>
        <end position="331"/>
    </location>
</feature>
<dbReference type="Proteomes" id="UP001152795">
    <property type="component" value="Unassembled WGS sequence"/>
</dbReference>
<organism evidence="2 3">
    <name type="scientific">Paramuricea clavata</name>
    <name type="common">Red gorgonian</name>
    <name type="synonym">Violescent sea-whip</name>
    <dbReference type="NCBI Taxonomy" id="317549"/>
    <lineage>
        <taxon>Eukaryota</taxon>
        <taxon>Metazoa</taxon>
        <taxon>Cnidaria</taxon>
        <taxon>Anthozoa</taxon>
        <taxon>Octocorallia</taxon>
        <taxon>Malacalcyonacea</taxon>
        <taxon>Plexauridae</taxon>
        <taxon>Paramuricea</taxon>
    </lineage>
</organism>
<dbReference type="InterPro" id="IPR000182">
    <property type="entry name" value="GNAT_dom"/>
</dbReference>